<dbReference type="EMBL" id="CAUYUJ010017991">
    <property type="protein sequence ID" value="CAK0879712.1"/>
    <property type="molecule type" value="Genomic_DNA"/>
</dbReference>
<evidence type="ECO:0000256" key="1">
    <source>
        <dbReference type="SAM" id="MobiDB-lite"/>
    </source>
</evidence>
<protein>
    <submittedName>
        <fullName evidence="2">Uncharacterized protein</fullName>
    </submittedName>
</protein>
<organism evidence="2 3">
    <name type="scientific">Prorocentrum cordatum</name>
    <dbReference type="NCBI Taxonomy" id="2364126"/>
    <lineage>
        <taxon>Eukaryota</taxon>
        <taxon>Sar</taxon>
        <taxon>Alveolata</taxon>
        <taxon>Dinophyceae</taxon>
        <taxon>Prorocentrales</taxon>
        <taxon>Prorocentraceae</taxon>
        <taxon>Prorocentrum</taxon>
    </lineage>
</organism>
<proteinExistence type="predicted"/>
<accession>A0ABN9W575</accession>
<comment type="caution">
    <text evidence="2">The sequence shown here is derived from an EMBL/GenBank/DDBJ whole genome shotgun (WGS) entry which is preliminary data.</text>
</comment>
<dbReference type="Proteomes" id="UP001189429">
    <property type="component" value="Unassembled WGS sequence"/>
</dbReference>
<keyword evidence="3" id="KW-1185">Reference proteome</keyword>
<gene>
    <name evidence="2" type="ORF">PCOR1329_LOCUS63053</name>
</gene>
<evidence type="ECO:0000313" key="3">
    <source>
        <dbReference type="Proteomes" id="UP001189429"/>
    </source>
</evidence>
<reference evidence="2" key="1">
    <citation type="submission" date="2023-10" db="EMBL/GenBank/DDBJ databases">
        <authorList>
            <person name="Chen Y."/>
            <person name="Shah S."/>
            <person name="Dougan E. K."/>
            <person name="Thang M."/>
            <person name="Chan C."/>
        </authorList>
    </citation>
    <scope>NUCLEOTIDE SEQUENCE [LARGE SCALE GENOMIC DNA]</scope>
</reference>
<feature type="compositionally biased region" description="Basic and acidic residues" evidence="1">
    <location>
        <begin position="90"/>
        <end position="143"/>
    </location>
</feature>
<name>A0ABN9W575_9DINO</name>
<feature type="compositionally biased region" description="Low complexity" evidence="1">
    <location>
        <begin position="228"/>
        <end position="237"/>
    </location>
</feature>
<feature type="compositionally biased region" description="Low complexity" evidence="1">
    <location>
        <begin position="193"/>
        <end position="207"/>
    </location>
</feature>
<feature type="region of interest" description="Disordered" evidence="1">
    <location>
        <begin position="184"/>
        <end position="237"/>
    </location>
</feature>
<feature type="region of interest" description="Disordered" evidence="1">
    <location>
        <begin position="90"/>
        <end position="145"/>
    </location>
</feature>
<sequence length="237" mass="26098">MARGLRDGDRALPDLSRWRRAVSAIWDKERRVGDASRVALQDRASRGEFLGDYHDDDNGTGVGVGLATDDGAWKLFGGMTFAAFDDGMEQHDKEQHATKQHNQKEQRDTAQHATEHQTHKVQHDKEQFDNKEQRHKEQRDTCRSEAAAAAAAWRARARAAQEAEEERLAVEAAEAAEAARLAEEERLAREAAEAPAEAPPRRSLLAREASEAVAEHASAQRPGGLEGGRLLLSAVSP</sequence>
<evidence type="ECO:0000313" key="2">
    <source>
        <dbReference type="EMBL" id="CAK0879712.1"/>
    </source>
</evidence>